<comment type="caution">
    <text evidence="5">The sequence shown here is derived from an EMBL/GenBank/DDBJ whole genome shotgun (WGS) entry which is preliminary data.</text>
</comment>
<dbReference type="InterPro" id="IPR003439">
    <property type="entry name" value="ABC_transporter-like_ATP-bd"/>
</dbReference>
<dbReference type="GO" id="GO:0005524">
    <property type="term" value="F:ATP binding"/>
    <property type="evidence" value="ECO:0007669"/>
    <property type="project" value="UniProtKB-KW"/>
</dbReference>
<evidence type="ECO:0000256" key="2">
    <source>
        <dbReference type="ARBA" id="ARBA00022741"/>
    </source>
</evidence>
<keyword evidence="6" id="KW-1185">Reference proteome</keyword>
<dbReference type="InterPro" id="IPR050763">
    <property type="entry name" value="ABC_transporter_ATP-binding"/>
</dbReference>
<protein>
    <submittedName>
        <fullName evidence="5">ABC transporter ATP-binding protein</fullName>
    </submittedName>
</protein>
<organism evidence="5 6">
    <name type="scientific">Paenibacillus timonensis</name>
    <dbReference type="NCBI Taxonomy" id="225915"/>
    <lineage>
        <taxon>Bacteria</taxon>
        <taxon>Bacillati</taxon>
        <taxon>Bacillota</taxon>
        <taxon>Bacilli</taxon>
        <taxon>Bacillales</taxon>
        <taxon>Paenibacillaceae</taxon>
        <taxon>Paenibacillus</taxon>
    </lineage>
</organism>
<dbReference type="PANTHER" id="PTHR42711">
    <property type="entry name" value="ABC TRANSPORTER ATP-BINDING PROTEIN"/>
    <property type="match status" value="1"/>
</dbReference>
<evidence type="ECO:0000313" key="6">
    <source>
        <dbReference type="Proteomes" id="UP001597211"/>
    </source>
</evidence>
<dbReference type="EMBL" id="JBHTKZ010000041">
    <property type="protein sequence ID" value="MFD1183251.1"/>
    <property type="molecule type" value="Genomic_DNA"/>
</dbReference>
<keyword evidence="1" id="KW-0813">Transport</keyword>
<dbReference type="PROSITE" id="PS00211">
    <property type="entry name" value="ABC_TRANSPORTER_1"/>
    <property type="match status" value="1"/>
</dbReference>
<accession>A0ABW3SGY6</accession>
<dbReference type="InterPro" id="IPR017871">
    <property type="entry name" value="ABC_transporter-like_CS"/>
</dbReference>
<evidence type="ECO:0000313" key="5">
    <source>
        <dbReference type="EMBL" id="MFD1183251.1"/>
    </source>
</evidence>
<dbReference type="PROSITE" id="PS50893">
    <property type="entry name" value="ABC_TRANSPORTER_2"/>
    <property type="match status" value="1"/>
</dbReference>
<evidence type="ECO:0000256" key="3">
    <source>
        <dbReference type="ARBA" id="ARBA00022840"/>
    </source>
</evidence>
<feature type="domain" description="ABC transporter" evidence="4">
    <location>
        <begin position="5"/>
        <end position="226"/>
    </location>
</feature>
<dbReference type="PANTHER" id="PTHR42711:SF16">
    <property type="entry name" value="ABC TRANSPORTER ATP-BINDING PROTEIN"/>
    <property type="match status" value="1"/>
</dbReference>
<dbReference type="Pfam" id="PF00005">
    <property type="entry name" value="ABC_tran"/>
    <property type="match status" value="1"/>
</dbReference>
<dbReference type="InterPro" id="IPR003593">
    <property type="entry name" value="AAA+_ATPase"/>
</dbReference>
<dbReference type="InterPro" id="IPR027417">
    <property type="entry name" value="P-loop_NTPase"/>
</dbReference>
<dbReference type="Proteomes" id="UP001597211">
    <property type="component" value="Unassembled WGS sequence"/>
</dbReference>
<evidence type="ECO:0000256" key="1">
    <source>
        <dbReference type="ARBA" id="ARBA00022448"/>
    </source>
</evidence>
<reference evidence="6" key="1">
    <citation type="journal article" date="2019" name="Int. J. Syst. Evol. Microbiol.">
        <title>The Global Catalogue of Microorganisms (GCM) 10K type strain sequencing project: providing services to taxonomists for standard genome sequencing and annotation.</title>
        <authorList>
            <consortium name="The Broad Institute Genomics Platform"/>
            <consortium name="The Broad Institute Genome Sequencing Center for Infectious Disease"/>
            <person name="Wu L."/>
            <person name="Ma J."/>
        </authorList>
    </citation>
    <scope>NUCLEOTIDE SEQUENCE [LARGE SCALE GENOMIC DNA]</scope>
    <source>
        <strain evidence="6">CCUG 48216</strain>
    </source>
</reference>
<dbReference type="RefSeq" id="WP_240270437.1">
    <property type="nucleotide sequence ID" value="NZ_JAKSXN010000046.1"/>
</dbReference>
<dbReference type="SMART" id="SM00382">
    <property type="entry name" value="AAA"/>
    <property type="match status" value="1"/>
</dbReference>
<dbReference type="CDD" id="cd03230">
    <property type="entry name" value="ABC_DR_subfamily_A"/>
    <property type="match status" value="1"/>
</dbReference>
<evidence type="ECO:0000259" key="4">
    <source>
        <dbReference type="PROSITE" id="PS50893"/>
    </source>
</evidence>
<sequence>MRDFIQASGLVKTYGERRVVGGLDLTIREGEVLAVIGPNGAGKSTTLDMLLGLRRPDEGSIRYWTPSPHRQIGVQLQTTPFFPGFSALENMRMFAAFYGVKLTDREIADYLARCGLDSAARTDAARLSGGQQKRLAIAMTLAHNPKLLFLDEPTAALDPRARREVRELIRSLAEAGTSVVFTSHDMEEVHKLATRIVMICGGKRIAEGSAEVLLAKFGADNLEDLYLQLTGEYEGTKEESNHDYDL</sequence>
<dbReference type="SUPFAM" id="SSF52540">
    <property type="entry name" value="P-loop containing nucleoside triphosphate hydrolases"/>
    <property type="match status" value="1"/>
</dbReference>
<gene>
    <name evidence="5" type="ORF">ACFQ2Z_18080</name>
</gene>
<keyword evidence="2" id="KW-0547">Nucleotide-binding</keyword>
<name>A0ABW3SGY6_9BACL</name>
<proteinExistence type="predicted"/>
<dbReference type="Gene3D" id="3.40.50.300">
    <property type="entry name" value="P-loop containing nucleotide triphosphate hydrolases"/>
    <property type="match status" value="1"/>
</dbReference>
<keyword evidence="3 5" id="KW-0067">ATP-binding</keyword>